<reference evidence="1 2" key="1">
    <citation type="submission" date="2019-06" db="EMBL/GenBank/DDBJ databases">
        <authorList>
            <person name="Palmer J.M."/>
        </authorList>
    </citation>
    <scope>NUCLEOTIDE SEQUENCE [LARGE SCALE GENOMIC DNA]</scope>
    <source>
        <strain evidence="1 2">TWF191</strain>
    </source>
</reference>
<protein>
    <recommendedName>
        <fullName evidence="3">F-box domain-containing protein</fullName>
    </recommendedName>
</protein>
<gene>
    <name evidence="1" type="ORF">TWF191_011003</name>
</gene>
<dbReference type="AlphaFoldDB" id="A0A6G1LRF5"/>
<dbReference type="EMBL" id="WIPF01000090">
    <property type="protein sequence ID" value="KAF3211127.1"/>
    <property type="molecule type" value="Genomic_DNA"/>
</dbReference>
<sequence>MLTKSPNSPYFLRSFNKLSTAAPKSDPDAPEYIGRPKPSLDYMPLEILLEIAFYLPDARTAVQLSCVSSLLYWKLAGSQYFWYRFGNQVLKKFQKFSQTYNYHGYIVNVMSGGIKSTCQICLTPKRGIVRKGIGKVVCMICLDENIVRADVVRQISNIDLTNLQEFEAIFYLDGEPDSRISRLPWHKRSCYWLPAVKREATKAYNLPWGEVMAKHQDVRSLASPQQIREYYNKVHEKIFDETTSKFRQELGRSFKGILEPDAFRGMLRREQCGITAGLSVPTEGQNDQADDAWVGATALRLYVAYFGTQVSISQPAQVRMYRAGRLWGLISMTLLNRLTSGGKYRGGCTFCPNQLHVHYGNYLGATEFLEHVAHYHPEKVLNLKHSWDV</sequence>
<comment type="caution">
    <text evidence="1">The sequence shown here is derived from an EMBL/GenBank/DDBJ whole genome shotgun (WGS) entry which is preliminary data.</text>
</comment>
<evidence type="ECO:0008006" key="3">
    <source>
        <dbReference type="Google" id="ProtNLM"/>
    </source>
</evidence>
<organism evidence="1 2">
    <name type="scientific">Orbilia oligospora</name>
    <name type="common">Nematode-trapping fungus</name>
    <name type="synonym">Arthrobotrys oligospora</name>
    <dbReference type="NCBI Taxonomy" id="2813651"/>
    <lineage>
        <taxon>Eukaryota</taxon>
        <taxon>Fungi</taxon>
        <taxon>Dikarya</taxon>
        <taxon>Ascomycota</taxon>
        <taxon>Pezizomycotina</taxon>
        <taxon>Orbiliomycetes</taxon>
        <taxon>Orbiliales</taxon>
        <taxon>Orbiliaceae</taxon>
        <taxon>Orbilia</taxon>
    </lineage>
</organism>
<evidence type="ECO:0000313" key="1">
    <source>
        <dbReference type="EMBL" id="KAF3211127.1"/>
    </source>
</evidence>
<dbReference type="SUPFAM" id="SSF81383">
    <property type="entry name" value="F-box domain"/>
    <property type="match status" value="1"/>
</dbReference>
<name>A0A6G1LRF5_ORBOL</name>
<evidence type="ECO:0000313" key="2">
    <source>
        <dbReference type="Proteomes" id="UP000483672"/>
    </source>
</evidence>
<dbReference type="Proteomes" id="UP000483672">
    <property type="component" value="Unassembled WGS sequence"/>
</dbReference>
<accession>A0A6G1LRF5</accession>
<dbReference type="InterPro" id="IPR036047">
    <property type="entry name" value="F-box-like_dom_sf"/>
</dbReference>
<proteinExistence type="predicted"/>